<accession>A0A9D4MWF3</accession>
<reference evidence="1" key="1">
    <citation type="journal article" date="2019" name="bioRxiv">
        <title>The Genome of the Zebra Mussel, Dreissena polymorpha: A Resource for Invasive Species Research.</title>
        <authorList>
            <person name="McCartney M.A."/>
            <person name="Auch B."/>
            <person name="Kono T."/>
            <person name="Mallez S."/>
            <person name="Zhang Y."/>
            <person name="Obille A."/>
            <person name="Becker A."/>
            <person name="Abrahante J.E."/>
            <person name="Garbe J."/>
            <person name="Badalamenti J.P."/>
            <person name="Herman A."/>
            <person name="Mangelson H."/>
            <person name="Liachko I."/>
            <person name="Sullivan S."/>
            <person name="Sone E.D."/>
            <person name="Koren S."/>
            <person name="Silverstein K.A.T."/>
            <person name="Beckman K.B."/>
            <person name="Gohl D.M."/>
        </authorList>
    </citation>
    <scope>NUCLEOTIDE SEQUENCE</scope>
    <source>
        <strain evidence="1">Duluth1</strain>
        <tissue evidence="1">Whole animal</tissue>
    </source>
</reference>
<reference evidence="1" key="2">
    <citation type="submission" date="2020-11" db="EMBL/GenBank/DDBJ databases">
        <authorList>
            <person name="McCartney M.A."/>
            <person name="Auch B."/>
            <person name="Kono T."/>
            <person name="Mallez S."/>
            <person name="Becker A."/>
            <person name="Gohl D.M."/>
            <person name="Silverstein K.A.T."/>
            <person name="Koren S."/>
            <person name="Bechman K.B."/>
            <person name="Herman A."/>
            <person name="Abrahante J.E."/>
            <person name="Garbe J."/>
        </authorList>
    </citation>
    <scope>NUCLEOTIDE SEQUENCE</scope>
    <source>
        <strain evidence="1">Duluth1</strain>
        <tissue evidence="1">Whole animal</tissue>
    </source>
</reference>
<organism evidence="1 2">
    <name type="scientific">Dreissena polymorpha</name>
    <name type="common">Zebra mussel</name>
    <name type="synonym">Mytilus polymorpha</name>
    <dbReference type="NCBI Taxonomy" id="45954"/>
    <lineage>
        <taxon>Eukaryota</taxon>
        <taxon>Metazoa</taxon>
        <taxon>Spiralia</taxon>
        <taxon>Lophotrochozoa</taxon>
        <taxon>Mollusca</taxon>
        <taxon>Bivalvia</taxon>
        <taxon>Autobranchia</taxon>
        <taxon>Heteroconchia</taxon>
        <taxon>Euheterodonta</taxon>
        <taxon>Imparidentia</taxon>
        <taxon>Neoheterodontei</taxon>
        <taxon>Myida</taxon>
        <taxon>Dreissenoidea</taxon>
        <taxon>Dreissenidae</taxon>
        <taxon>Dreissena</taxon>
    </lineage>
</organism>
<sequence length="50" mass="5689">MSTCEQPCPRIVPVQQRSERDYPWRPQRWTNCSGCGQVAPSTLNILLTAL</sequence>
<protein>
    <submittedName>
        <fullName evidence="1">Uncharacterized protein</fullName>
    </submittedName>
</protein>
<proteinExistence type="predicted"/>
<evidence type="ECO:0000313" key="2">
    <source>
        <dbReference type="Proteomes" id="UP000828390"/>
    </source>
</evidence>
<dbReference type="EMBL" id="JAIWYP010000001">
    <property type="protein sequence ID" value="KAH3883024.1"/>
    <property type="molecule type" value="Genomic_DNA"/>
</dbReference>
<dbReference type="Proteomes" id="UP000828390">
    <property type="component" value="Unassembled WGS sequence"/>
</dbReference>
<keyword evidence="2" id="KW-1185">Reference proteome</keyword>
<name>A0A9D4MWF3_DREPO</name>
<evidence type="ECO:0000313" key="1">
    <source>
        <dbReference type="EMBL" id="KAH3883024.1"/>
    </source>
</evidence>
<comment type="caution">
    <text evidence="1">The sequence shown here is derived from an EMBL/GenBank/DDBJ whole genome shotgun (WGS) entry which is preliminary data.</text>
</comment>
<dbReference type="AlphaFoldDB" id="A0A9D4MWF3"/>
<gene>
    <name evidence="1" type="ORF">DPMN_006972</name>
</gene>